<reference evidence="2" key="2">
    <citation type="submission" date="2020-09" db="EMBL/GenBank/DDBJ databases">
        <authorList>
            <person name="Sun Q."/>
            <person name="Kim S."/>
        </authorList>
    </citation>
    <scope>NUCLEOTIDE SEQUENCE</scope>
    <source>
        <strain evidence="2">KCTC 42650</strain>
    </source>
</reference>
<dbReference type="Pfam" id="PF13411">
    <property type="entry name" value="MerR_1"/>
    <property type="match status" value="1"/>
</dbReference>
<evidence type="ECO:0000313" key="2">
    <source>
        <dbReference type="EMBL" id="GHF51857.1"/>
    </source>
</evidence>
<dbReference type="RefSeq" id="WP_189680380.1">
    <property type="nucleotide sequence ID" value="NZ_BNCJ01000005.1"/>
</dbReference>
<dbReference type="AlphaFoldDB" id="A0A8J3GX53"/>
<reference evidence="2" key="1">
    <citation type="journal article" date="2014" name="Int. J. Syst. Evol. Microbiol.">
        <title>Complete genome sequence of Corynebacterium casei LMG S-19264T (=DSM 44701T), isolated from a smear-ripened cheese.</title>
        <authorList>
            <consortium name="US DOE Joint Genome Institute (JGI-PGF)"/>
            <person name="Walter F."/>
            <person name="Albersmeier A."/>
            <person name="Kalinowski J."/>
            <person name="Ruckert C."/>
        </authorList>
    </citation>
    <scope>NUCLEOTIDE SEQUENCE</scope>
    <source>
        <strain evidence="2">KCTC 42650</strain>
    </source>
</reference>
<accession>A0A8J3GX53</accession>
<dbReference type="InterPro" id="IPR000551">
    <property type="entry name" value="MerR-type_HTH_dom"/>
</dbReference>
<sequence>MSLNEKQVVLRIERLTIRDLRQWVRAGWVLPAQGEAGPVFDELDVARLRLICDLRKDMSLPADAMPVVLTLLDRLHAARRSLRTLGAALDSQPDELRQAVLEACRQLHERDNG</sequence>
<comment type="caution">
    <text evidence="2">The sequence shown here is derived from an EMBL/GenBank/DDBJ whole genome shotgun (WGS) entry which is preliminary data.</text>
</comment>
<dbReference type="SUPFAM" id="SSF46955">
    <property type="entry name" value="Putative DNA-binding domain"/>
    <property type="match status" value="1"/>
</dbReference>
<evidence type="ECO:0000259" key="1">
    <source>
        <dbReference type="Pfam" id="PF13411"/>
    </source>
</evidence>
<keyword evidence="3" id="KW-1185">Reference proteome</keyword>
<evidence type="ECO:0000313" key="3">
    <source>
        <dbReference type="Proteomes" id="UP000626220"/>
    </source>
</evidence>
<gene>
    <name evidence="2" type="ORF">GCM10017056_24610</name>
</gene>
<dbReference type="GO" id="GO:0003677">
    <property type="term" value="F:DNA binding"/>
    <property type="evidence" value="ECO:0007669"/>
    <property type="project" value="InterPro"/>
</dbReference>
<dbReference type="Proteomes" id="UP000626220">
    <property type="component" value="Unassembled WGS sequence"/>
</dbReference>
<feature type="domain" description="HTH merR-type" evidence="1">
    <location>
        <begin position="14"/>
        <end position="56"/>
    </location>
</feature>
<dbReference type="EMBL" id="BNCJ01000005">
    <property type="protein sequence ID" value="GHF51857.1"/>
    <property type="molecule type" value="Genomic_DNA"/>
</dbReference>
<dbReference type="GO" id="GO:0006355">
    <property type="term" value="P:regulation of DNA-templated transcription"/>
    <property type="evidence" value="ECO:0007669"/>
    <property type="project" value="InterPro"/>
</dbReference>
<proteinExistence type="predicted"/>
<dbReference type="Gene3D" id="1.10.1660.10">
    <property type="match status" value="1"/>
</dbReference>
<protein>
    <recommendedName>
        <fullName evidence="1">HTH merR-type domain-containing protein</fullName>
    </recommendedName>
</protein>
<organism evidence="2 3">
    <name type="scientific">Seohaeicola zhoushanensis</name>
    <dbReference type="NCBI Taxonomy" id="1569283"/>
    <lineage>
        <taxon>Bacteria</taxon>
        <taxon>Pseudomonadati</taxon>
        <taxon>Pseudomonadota</taxon>
        <taxon>Alphaproteobacteria</taxon>
        <taxon>Rhodobacterales</taxon>
        <taxon>Roseobacteraceae</taxon>
        <taxon>Seohaeicola</taxon>
    </lineage>
</organism>
<name>A0A8J3GX53_9RHOB</name>
<dbReference type="InterPro" id="IPR009061">
    <property type="entry name" value="DNA-bd_dom_put_sf"/>
</dbReference>